<dbReference type="Proteomes" id="UP000712007">
    <property type="component" value="Unassembled WGS sequence"/>
</dbReference>
<feature type="transmembrane region" description="Helical" evidence="7">
    <location>
        <begin position="59"/>
        <end position="86"/>
    </location>
</feature>
<comment type="caution">
    <text evidence="9">The sequence shown here is derived from an EMBL/GenBank/DDBJ whole genome shotgun (WGS) entry which is preliminary data.</text>
</comment>
<sequence>MIFSIIILTPNILAMFLATDVTGLRAHLIYVVCSLCWFFMPSAFFRLRGFFAFHSVTILFGLIECTHLIINKATTSLLFAYTIIIAEPGEAFELFFSAWPIVLIALILWLTYLAVCFICLPNIHIIKSQTRYISATLSIAGMILIIVGKPSTQENYEGNIPIQERRLKHEIISEIKRVFPYNHISKICDIARLKSKTEEYDTATRQTATADCRTHRDSPITVVLVQGETARFGNFSINGYGRETTPLLSSQSNLINFDSIYSVANLTTVSVPLILNRATPENARQMKPEENLIEVFRAAGFHTSWIANQSFGNRILMNISGRCDYTKYMQEYDGETDNGKRRGLRNQAEHAIDGCMDMEMMNYIMPMISETGHGKKFMFIHTLGSHFKYSCRYPDDFSIYRPDSDNETELSQALDSIRTMLQNHSLRKDHPLLNSVRTILTNSYDNSILYTDYFLHTLIEYLEQQHIPCIMMYVSDHGENLLDDERMLFLHATYAGSIYEYHVPMFIWYSDSYGELYPEHIEQLKANSSCRTSTMTVFNTLIDMAGIDYPGTDSTLCLSSPRLERKDKIAGLDANLNVIELPEK</sequence>
<dbReference type="CDD" id="cd16017">
    <property type="entry name" value="LptA"/>
    <property type="match status" value="1"/>
</dbReference>
<gene>
    <name evidence="9" type="ORF">IAC51_00205</name>
</gene>
<feature type="transmembrane region" description="Helical" evidence="7">
    <location>
        <begin position="132"/>
        <end position="148"/>
    </location>
</feature>
<dbReference type="InterPro" id="IPR040423">
    <property type="entry name" value="PEA_transferase"/>
</dbReference>
<evidence type="ECO:0000256" key="2">
    <source>
        <dbReference type="ARBA" id="ARBA00022475"/>
    </source>
</evidence>
<feature type="domain" description="Sulfatase N-terminal" evidence="8">
    <location>
        <begin position="221"/>
        <end position="547"/>
    </location>
</feature>
<evidence type="ECO:0000256" key="7">
    <source>
        <dbReference type="SAM" id="Phobius"/>
    </source>
</evidence>
<evidence type="ECO:0000313" key="9">
    <source>
        <dbReference type="EMBL" id="MBO8439055.1"/>
    </source>
</evidence>
<dbReference type="GO" id="GO:0009244">
    <property type="term" value="P:lipopolysaccharide core region biosynthetic process"/>
    <property type="evidence" value="ECO:0007669"/>
    <property type="project" value="TreeGrafter"/>
</dbReference>
<dbReference type="EMBL" id="JADIMV010000003">
    <property type="protein sequence ID" value="MBO8439055.1"/>
    <property type="molecule type" value="Genomic_DNA"/>
</dbReference>
<dbReference type="Gene3D" id="3.40.720.10">
    <property type="entry name" value="Alkaline Phosphatase, subunit A"/>
    <property type="match status" value="1"/>
</dbReference>
<dbReference type="InterPro" id="IPR017850">
    <property type="entry name" value="Alkaline_phosphatase_core_sf"/>
</dbReference>
<feature type="transmembrane region" description="Helical" evidence="7">
    <location>
        <begin position="98"/>
        <end position="120"/>
    </location>
</feature>
<dbReference type="InterPro" id="IPR058130">
    <property type="entry name" value="PEA_transf_C"/>
</dbReference>
<evidence type="ECO:0000256" key="6">
    <source>
        <dbReference type="ARBA" id="ARBA00023136"/>
    </source>
</evidence>
<dbReference type="PANTHER" id="PTHR30443">
    <property type="entry name" value="INNER MEMBRANE PROTEIN"/>
    <property type="match status" value="1"/>
</dbReference>
<dbReference type="GO" id="GO:0005886">
    <property type="term" value="C:plasma membrane"/>
    <property type="evidence" value="ECO:0007669"/>
    <property type="project" value="UniProtKB-SubCell"/>
</dbReference>
<keyword evidence="3 9" id="KW-0808">Transferase</keyword>
<accession>A0A940DHP6</accession>
<evidence type="ECO:0000313" key="10">
    <source>
        <dbReference type="Proteomes" id="UP000712007"/>
    </source>
</evidence>
<keyword evidence="4 7" id="KW-0812">Transmembrane</keyword>
<dbReference type="SUPFAM" id="SSF53649">
    <property type="entry name" value="Alkaline phosphatase-like"/>
    <property type="match status" value="1"/>
</dbReference>
<evidence type="ECO:0000256" key="1">
    <source>
        <dbReference type="ARBA" id="ARBA00004651"/>
    </source>
</evidence>
<name>A0A940DHP6_9BACT</name>
<dbReference type="Pfam" id="PF00884">
    <property type="entry name" value="Sulfatase"/>
    <property type="match status" value="1"/>
</dbReference>
<evidence type="ECO:0000256" key="5">
    <source>
        <dbReference type="ARBA" id="ARBA00022989"/>
    </source>
</evidence>
<dbReference type="GO" id="GO:0016776">
    <property type="term" value="F:phosphotransferase activity, phosphate group as acceptor"/>
    <property type="evidence" value="ECO:0007669"/>
    <property type="project" value="TreeGrafter"/>
</dbReference>
<dbReference type="InterPro" id="IPR000917">
    <property type="entry name" value="Sulfatase_N"/>
</dbReference>
<protein>
    <submittedName>
        <fullName evidence="9">Phosphoethanolamine transferase</fullName>
    </submittedName>
</protein>
<keyword evidence="5 7" id="KW-1133">Transmembrane helix</keyword>
<evidence type="ECO:0000256" key="3">
    <source>
        <dbReference type="ARBA" id="ARBA00022679"/>
    </source>
</evidence>
<dbReference type="PANTHER" id="PTHR30443:SF0">
    <property type="entry name" value="PHOSPHOETHANOLAMINE TRANSFERASE EPTA"/>
    <property type="match status" value="1"/>
</dbReference>
<keyword evidence="6 7" id="KW-0472">Membrane</keyword>
<proteinExistence type="predicted"/>
<evidence type="ECO:0000259" key="8">
    <source>
        <dbReference type="Pfam" id="PF00884"/>
    </source>
</evidence>
<keyword evidence="2" id="KW-1003">Cell membrane</keyword>
<evidence type="ECO:0000256" key="4">
    <source>
        <dbReference type="ARBA" id="ARBA00022692"/>
    </source>
</evidence>
<reference evidence="9" key="1">
    <citation type="submission" date="2020-10" db="EMBL/GenBank/DDBJ databases">
        <authorList>
            <person name="Gilroy R."/>
        </authorList>
    </citation>
    <scope>NUCLEOTIDE SEQUENCE</scope>
    <source>
        <strain evidence="9">3924</strain>
    </source>
</reference>
<reference evidence="9" key="2">
    <citation type="journal article" date="2021" name="PeerJ">
        <title>Extensive microbial diversity within the chicken gut microbiome revealed by metagenomics and culture.</title>
        <authorList>
            <person name="Gilroy R."/>
            <person name="Ravi A."/>
            <person name="Getino M."/>
            <person name="Pursley I."/>
            <person name="Horton D.L."/>
            <person name="Alikhan N.F."/>
            <person name="Baker D."/>
            <person name="Gharbi K."/>
            <person name="Hall N."/>
            <person name="Watson M."/>
            <person name="Adriaenssens E.M."/>
            <person name="Foster-Nyarko E."/>
            <person name="Jarju S."/>
            <person name="Secka A."/>
            <person name="Antonio M."/>
            <person name="Oren A."/>
            <person name="Chaudhuri R.R."/>
            <person name="La Ragione R."/>
            <person name="Hildebrand F."/>
            <person name="Pallen M.J."/>
        </authorList>
    </citation>
    <scope>NUCLEOTIDE SEQUENCE</scope>
    <source>
        <strain evidence="9">3924</strain>
    </source>
</reference>
<organism evidence="9 10">
    <name type="scientific">Candidatus Aphodosoma intestinipullorum</name>
    <dbReference type="NCBI Taxonomy" id="2840674"/>
    <lineage>
        <taxon>Bacteria</taxon>
        <taxon>Pseudomonadati</taxon>
        <taxon>Bacteroidota</taxon>
        <taxon>Bacteroidia</taxon>
        <taxon>Bacteroidales</taxon>
        <taxon>Candidatus Aphodosoma</taxon>
    </lineage>
</organism>
<dbReference type="AlphaFoldDB" id="A0A940DHP6"/>
<comment type="subcellular location">
    <subcellularLocation>
        <location evidence="1">Cell membrane</location>
        <topology evidence="1">Multi-pass membrane protein</topology>
    </subcellularLocation>
</comment>